<dbReference type="GO" id="GO:0051124">
    <property type="term" value="P:synaptic assembly at neuromuscular junction"/>
    <property type="evidence" value="ECO:0007669"/>
    <property type="project" value="UniProtKB-ARBA"/>
</dbReference>
<evidence type="ECO:0000313" key="19">
    <source>
        <dbReference type="EMBL" id="CAG7732428.1"/>
    </source>
</evidence>
<dbReference type="GO" id="GO:0008045">
    <property type="term" value="P:motor neuron axon guidance"/>
    <property type="evidence" value="ECO:0007669"/>
    <property type="project" value="TreeGrafter"/>
</dbReference>
<dbReference type="GO" id="GO:0097090">
    <property type="term" value="P:presynaptic membrane organization"/>
    <property type="evidence" value="ECO:0007669"/>
    <property type="project" value="UniProtKB-ARBA"/>
</dbReference>
<keyword evidence="5 15" id="KW-0245">EGF-like domain</keyword>
<feature type="compositionally biased region" description="Acidic residues" evidence="16">
    <location>
        <begin position="1315"/>
        <end position="1328"/>
    </location>
</feature>
<dbReference type="PROSITE" id="PS50026">
    <property type="entry name" value="EGF_3"/>
    <property type="match status" value="3"/>
</dbReference>
<evidence type="ECO:0000256" key="12">
    <source>
        <dbReference type="ARBA" id="ARBA00023157"/>
    </source>
</evidence>
<feature type="region of interest" description="Disordered" evidence="16">
    <location>
        <begin position="1351"/>
        <end position="1375"/>
    </location>
</feature>
<feature type="compositionally biased region" description="Polar residues" evidence="16">
    <location>
        <begin position="115"/>
        <end position="129"/>
    </location>
</feature>
<feature type="compositionally biased region" description="Basic and acidic residues" evidence="16">
    <location>
        <begin position="512"/>
        <end position="531"/>
    </location>
</feature>
<feature type="domain" description="EGF-like" evidence="18">
    <location>
        <begin position="1600"/>
        <end position="1632"/>
    </location>
</feature>
<feature type="disulfide bond" evidence="15">
    <location>
        <begin position="1768"/>
        <end position="1778"/>
    </location>
</feature>
<dbReference type="PANTHER" id="PTHR11219:SF72">
    <property type="entry name" value="TENEURIN-M"/>
    <property type="match status" value="1"/>
</dbReference>
<keyword evidence="11 17" id="KW-0472">Membrane</keyword>
<dbReference type="InterPro" id="IPR056822">
    <property type="entry name" value="TEN_NHL"/>
</dbReference>
<feature type="compositionally biased region" description="Basic and acidic residues" evidence="16">
    <location>
        <begin position="845"/>
        <end position="858"/>
    </location>
</feature>
<dbReference type="SMART" id="SM00181">
    <property type="entry name" value="EGF"/>
    <property type="match status" value="8"/>
</dbReference>
<evidence type="ECO:0000313" key="20">
    <source>
        <dbReference type="Proteomes" id="UP000708208"/>
    </source>
</evidence>
<feature type="compositionally biased region" description="Low complexity" evidence="16">
    <location>
        <begin position="618"/>
        <end position="633"/>
    </location>
</feature>
<reference evidence="19" key="1">
    <citation type="submission" date="2021-06" db="EMBL/GenBank/DDBJ databases">
        <authorList>
            <person name="Hodson N. C."/>
            <person name="Mongue J. A."/>
            <person name="Jaron S. K."/>
        </authorList>
    </citation>
    <scope>NUCLEOTIDE SEQUENCE</scope>
</reference>
<feature type="region of interest" description="Disordered" evidence="16">
    <location>
        <begin position="978"/>
        <end position="997"/>
    </location>
</feature>
<dbReference type="GO" id="GO:0048513">
    <property type="term" value="P:animal organ development"/>
    <property type="evidence" value="ECO:0007669"/>
    <property type="project" value="UniProtKB-ARBA"/>
</dbReference>
<dbReference type="GO" id="GO:0016200">
    <property type="term" value="P:synaptic target attraction"/>
    <property type="evidence" value="ECO:0007669"/>
    <property type="project" value="UniProtKB-ARBA"/>
</dbReference>
<comment type="caution">
    <text evidence="15">Lacks conserved residue(s) required for the propagation of feature annotation.</text>
</comment>
<dbReference type="FunFam" id="2.180.10.10:FF:000008">
    <property type="entry name" value="Odz, odd Oz/ten-m homolog"/>
    <property type="match status" value="1"/>
</dbReference>
<proteinExistence type="inferred from homology"/>
<dbReference type="Proteomes" id="UP000708208">
    <property type="component" value="Unassembled WGS sequence"/>
</dbReference>
<dbReference type="Pfam" id="PF25023">
    <property type="entry name" value="TEN_YD-shell"/>
    <property type="match status" value="1"/>
</dbReference>
<feature type="domain" description="EGF-like" evidence="18">
    <location>
        <begin position="1562"/>
        <end position="1598"/>
    </location>
</feature>
<dbReference type="GO" id="GO:2000331">
    <property type="term" value="P:regulation of terminal button organization"/>
    <property type="evidence" value="ECO:0007669"/>
    <property type="project" value="UniProtKB-ARBA"/>
</dbReference>
<feature type="compositionally biased region" description="Basic and acidic residues" evidence="16">
    <location>
        <begin position="550"/>
        <end position="563"/>
    </location>
</feature>
<evidence type="ECO:0000256" key="17">
    <source>
        <dbReference type="SAM" id="Phobius"/>
    </source>
</evidence>
<evidence type="ECO:0000256" key="5">
    <source>
        <dbReference type="ARBA" id="ARBA00022536"/>
    </source>
</evidence>
<keyword evidence="6" id="KW-0770">Synapse</keyword>
<feature type="disulfide bond" evidence="15">
    <location>
        <begin position="1588"/>
        <end position="1597"/>
    </location>
</feature>
<dbReference type="Pfam" id="PF24329">
    <property type="entry name" value="FN-plug_TEN1-4"/>
    <property type="match status" value="1"/>
</dbReference>
<evidence type="ECO:0000256" key="9">
    <source>
        <dbReference type="ARBA" id="ARBA00022902"/>
    </source>
</evidence>
<dbReference type="InterPro" id="IPR000742">
    <property type="entry name" value="EGF"/>
</dbReference>
<dbReference type="EMBL" id="CAJVCH010231239">
    <property type="protein sequence ID" value="CAG7732428.1"/>
    <property type="molecule type" value="Genomic_DNA"/>
</dbReference>
<comment type="subcellular location">
    <subcellularLocation>
        <location evidence="2">Cell membrane</location>
    </subcellularLocation>
    <subcellularLocation>
        <location evidence="1">Membrane</location>
        <topology evidence="1">Single-pass membrane protein</topology>
    </subcellularLocation>
    <subcellularLocation>
        <location evidence="13">Synapse</location>
        <location evidence="13">Synaptosome</location>
    </subcellularLocation>
</comment>
<feature type="region of interest" description="Disordered" evidence="16">
    <location>
        <begin position="598"/>
        <end position="636"/>
    </location>
</feature>
<keyword evidence="20" id="KW-1185">Reference proteome</keyword>
<feature type="region of interest" description="Disordered" evidence="16">
    <location>
        <begin position="3729"/>
        <end position="3761"/>
    </location>
</feature>
<dbReference type="GO" id="GO:0042803">
    <property type="term" value="F:protein homodimerization activity"/>
    <property type="evidence" value="ECO:0007669"/>
    <property type="project" value="UniProtKB-ARBA"/>
</dbReference>
<feature type="compositionally biased region" description="Polar residues" evidence="16">
    <location>
        <begin position="1146"/>
        <end position="1164"/>
    </location>
</feature>
<feature type="compositionally biased region" description="Polar residues" evidence="16">
    <location>
        <begin position="605"/>
        <end position="617"/>
    </location>
</feature>
<feature type="domain" description="EGF-like" evidence="18">
    <location>
        <begin position="1764"/>
        <end position="1800"/>
    </location>
</feature>
<dbReference type="InterPro" id="IPR051216">
    <property type="entry name" value="Teneurin"/>
</dbReference>
<dbReference type="GO" id="GO:0046982">
    <property type="term" value="F:protein heterodimerization activity"/>
    <property type="evidence" value="ECO:0007669"/>
    <property type="project" value="UniProtKB-ARBA"/>
</dbReference>
<evidence type="ECO:0000256" key="13">
    <source>
        <dbReference type="ARBA" id="ARBA00034102"/>
    </source>
</evidence>
<name>A0A8J2K3B2_9HEXA</name>
<gene>
    <name evidence="19" type="ORF">AFUS01_LOCUS20947</name>
</gene>
<dbReference type="GO" id="GO:0007274">
    <property type="term" value="P:neuromuscular synaptic transmission"/>
    <property type="evidence" value="ECO:0007669"/>
    <property type="project" value="UniProtKB-ARBA"/>
</dbReference>
<evidence type="ECO:0000256" key="16">
    <source>
        <dbReference type="SAM" id="MobiDB-lite"/>
    </source>
</evidence>
<feature type="region of interest" description="Disordered" evidence="16">
    <location>
        <begin position="54"/>
        <end position="74"/>
    </location>
</feature>
<evidence type="ECO:0000256" key="1">
    <source>
        <dbReference type="ARBA" id="ARBA00004167"/>
    </source>
</evidence>
<dbReference type="Pfam" id="PF25020">
    <property type="entry name" value="TTR_TEN1-4"/>
    <property type="match status" value="1"/>
</dbReference>
<feature type="compositionally biased region" description="Polar residues" evidence="16">
    <location>
        <begin position="178"/>
        <end position="203"/>
    </location>
</feature>
<evidence type="ECO:0000256" key="14">
    <source>
        <dbReference type="ARBA" id="ARBA00084038"/>
    </source>
</evidence>
<dbReference type="Pfam" id="PF25021">
    <property type="entry name" value="TEN_NHL"/>
    <property type="match status" value="1"/>
</dbReference>
<keyword evidence="12 15" id="KW-1015">Disulfide bond</keyword>
<dbReference type="GO" id="GO:0034116">
    <property type="term" value="P:positive regulation of heterotypic cell-cell adhesion"/>
    <property type="evidence" value="ECO:0007669"/>
    <property type="project" value="UniProtKB-ARBA"/>
</dbReference>
<feature type="disulfide bond" evidence="15">
    <location>
        <begin position="1622"/>
        <end position="1631"/>
    </location>
</feature>
<dbReference type="OrthoDB" id="442731at2759"/>
<dbReference type="InterPro" id="IPR057627">
    <property type="entry name" value="FN-plug_TEN1-4"/>
</dbReference>
<dbReference type="FunFam" id="2.120.10.30:FF:000033">
    <property type="entry name" value="teneurin-a isoform X3"/>
    <property type="match status" value="1"/>
</dbReference>
<evidence type="ECO:0000256" key="15">
    <source>
        <dbReference type="PROSITE-ProRule" id="PRU00076"/>
    </source>
</evidence>
<evidence type="ECO:0000256" key="10">
    <source>
        <dbReference type="ARBA" id="ARBA00022989"/>
    </source>
</evidence>
<evidence type="ECO:0000256" key="11">
    <source>
        <dbReference type="ARBA" id="ARBA00023136"/>
    </source>
</evidence>
<feature type="compositionally biased region" description="Basic residues" evidence="16">
    <location>
        <begin position="3731"/>
        <end position="3744"/>
    </location>
</feature>
<dbReference type="InterPro" id="IPR056823">
    <property type="entry name" value="TEN-like_YD-shell"/>
</dbReference>
<evidence type="ECO:0000256" key="8">
    <source>
        <dbReference type="ARBA" id="ARBA00022737"/>
    </source>
</evidence>
<keyword evidence="7 17" id="KW-0812">Transmembrane</keyword>
<feature type="compositionally biased region" description="Low complexity" evidence="16">
    <location>
        <begin position="281"/>
        <end position="297"/>
    </location>
</feature>
<dbReference type="GO" id="GO:0043025">
    <property type="term" value="C:neuronal cell body"/>
    <property type="evidence" value="ECO:0007669"/>
    <property type="project" value="UniProtKB-ARBA"/>
</dbReference>
<feature type="compositionally biased region" description="Polar residues" evidence="16">
    <location>
        <begin position="498"/>
        <end position="511"/>
    </location>
</feature>
<dbReference type="GO" id="GO:0043005">
    <property type="term" value="C:neuron projection"/>
    <property type="evidence" value="ECO:0007669"/>
    <property type="project" value="UniProtKB-KW"/>
</dbReference>
<comment type="caution">
    <text evidence="19">The sequence shown here is derived from an EMBL/GenBank/DDBJ whole genome shotgun (WGS) entry which is preliminary data.</text>
</comment>
<dbReference type="InterPro" id="IPR056820">
    <property type="entry name" value="TEN_TTR-like"/>
</dbReference>
<accession>A0A8J2K3B2</accession>
<feature type="compositionally biased region" description="Low complexity" evidence="16">
    <location>
        <begin position="982"/>
        <end position="991"/>
    </location>
</feature>
<feature type="compositionally biased region" description="Polar residues" evidence="16">
    <location>
        <begin position="154"/>
        <end position="168"/>
    </location>
</feature>
<dbReference type="FunFam" id="2.10.25.10:FF:000021">
    <property type="entry name" value="Teneurin transmembrane protein 2"/>
    <property type="match status" value="1"/>
</dbReference>
<evidence type="ECO:0000256" key="4">
    <source>
        <dbReference type="ARBA" id="ARBA00022475"/>
    </source>
</evidence>
<dbReference type="PANTHER" id="PTHR11219">
    <property type="entry name" value="TENEURIN AND N-ACETYLGLUCOSAMINE-1-PHOSPHODIESTER ALPHA-N-ACETYLGLUCOSAMINIDASE"/>
    <property type="match status" value="1"/>
</dbReference>
<dbReference type="InterPro" id="IPR057629">
    <property type="entry name" value="Teneurin1-4_GBD"/>
</dbReference>
<feature type="compositionally biased region" description="Low complexity" evidence="16">
    <location>
        <begin position="3747"/>
        <end position="3761"/>
    </location>
</feature>
<dbReference type="GO" id="GO:0001941">
    <property type="term" value="P:postsynaptic membrane organization"/>
    <property type="evidence" value="ECO:0007669"/>
    <property type="project" value="UniProtKB-ARBA"/>
</dbReference>
<keyword evidence="4" id="KW-1003">Cell membrane</keyword>
<feature type="transmembrane region" description="Helical" evidence="17">
    <location>
        <begin position="341"/>
        <end position="366"/>
    </location>
</feature>
<dbReference type="GO" id="GO:0097060">
    <property type="term" value="C:synaptic membrane"/>
    <property type="evidence" value="ECO:0007669"/>
    <property type="project" value="UniProtKB-ARBA"/>
</dbReference>
<dbReference type="Pfam" id="PF23093">
    <property type="entry name" value="GBD_Tenm3"/>
    <property type="match status" value="1"/>
</dbReference>
<dbReference type="GO" id="GO:0048499">
    <property type="term" value="P:synaptic vesicle membrane organization"/>
    <property type="evidence" value="ECO:0007669"/>
    <property type="project" value="UniProtKB-ARBA"/>
</dbReference>
<sequence length="3761" mass="419275">MIGFFFPTFLYTTPPPPPRQGTPRNNLISLIQKLAKSGFVTPNNVRRWWRVSRRDDRDDKECGSGVGYGGPSYHLGSGDGLEILNYRDRHRSGSDGDGEDDSPPTQRHGLPMIPQSVQNIPPHLNCQSLRRSRSRPSPSSSALGVTGGHYQTPGGISSKSLIQENPYQQPYLGRSAGLSDSPTSDNASDATLTDSELPISNQNALPLQNGGLLMGGNLDFSTASGKLNSLKRNINSNGKSTTGIGLVNHTHSGNHDNLIDQFVMHTSGGKIYIPQDTPKNSTSDYKTSPSSSPTKKISGSLLYKDATNMGTLRDGRSISKSDDDDFMYKVKRFCCTCNKSLAIVLIFLLCLSFVVNILFVIGAIPWERDSAKCCVQGGDRIDDNRDLRQSSTTIGNGTYGRRLDKSTSSAGVVELAVDEKSLERGSTNLHVASTSTGSGGRNRLRRNVMAVVKNDGGSRAETEDLHLHAAQTGVNEMVTTSTEPITEGIEEVEEYSEQNSPDSYHTLSRGQNGRDFHKISETGGMDLRRTVVNDADDDAKPTLSISKTNLRPEEEMADDSTRRNIFDHLIEVVSQKREPERNTSSTEPVMNVEETARKSWMRTGSRASSNTPQVDTNSESSSEHTSSGGLSSEQTTTVYTEPYITHGVLDTEFNPPQQEEQTVEETSINNMAVVRTVTSEDYNVFSFTPPPPPHSIDPIDEVDERLMNVEMSSTEEPTAGDVHELTQADDSLVERPFVQENSNNPLNQVYSYSYEPRRPSSYQRTDDMTVQRKFTVVSNNNNNPPQGSGSNQKNIRELNYQQVLDEGTPFSFVPTVLGKTIPGLVFPGSRKSLNDRIIEPAREIIKDRKNSESQRETPTDSSLSLPVNNYAAAGENPADFDSAQNKGKAEDSKPRISISYDHPQLLTGRKEEETPVEIVSIQLDHHMGYDGPHSLLPTQVSGSGRKVFSTDELQLSPSEYDENNVIKAQLGKNEYIHHGRASSSDSNTSPSLLENNQIDDDGLRSRLRQTPDSFHQHAAEGHLRRDGGNPQDFSLQYFQHYFHFPARNLSNSNHTNNKPFRGNHTNNNVLSISASTELAPQPPFIAPVSQTNLVLHTTSSPTTTIISPISTNSRPSTTATQSNWGGVCECFCPCMDDYSSKEDYGESSSLIPSVDTPLTMTSDFPQKDVSEGSGSGDRPEDEEFIVISTTEGKGLDDNKSNFEQVTDEWLEFSGSGSGLEAGRNDESFTIPVTDSNSNALRTEENQYYSSPLTRETITMRYEWQDNNSVSEEIPSPGLDTAATEKPIVSRPSSLPNMVDEFTPSSRDSSLYNLPNEDEEEEGDEDYYDDNETMRPIVQVSTMAEMRSTQGDDYNRENSLAGNPNGIRREETTTEEPDEIFQWVQCSCSQAVGKNYYEKEKVDPGARTYPAVNFPPDGTSFAQITLGSRLSNIIGSYSYWNMQFYQSEGAYVTWEMSVPRGASVGFYARRNALPTHTHYDFMEILRGFKTRSKRSSPPTVTKELSKFIEQGHWFLSLYNDDSDPQEVIFASTISEEMTEGCPNGCSGNGQCQMGHCQCNGGFGGEDCSQSICPVLCTGRGEYLNGECQCNPGWKGKECNLRHDECEIPDCNGHGKCVNGKCSCIRGYKGEFCQETDCMHPTCSGHGFCLAGTCMCKKGWRGADCSQPDNEALQCLPDCSSHGVFNLETQTCSCEPRWTGEDCSQELCDTNCGAHGICIGGGCQCSEGWTGPLCNQRVCDKRCGDHGQCKNGTCLCVTGWNGRHCTLEGCPNSCSGHGQCKANYEGLWECKCHAGWTGIECSVMMEQNCNDGKDNDKDGLTDCEDPECCSVTQCEKSQLCVSARKPIDILLRKQPPAITASFFEKMKFLIEEGSLQSYARQDAFNGSRSGVVRGRVVTPNGSGLMGVRVSSSSPLEPLGGFTLTQDDGWFDLMVNGGGAVTLHFGRSPFNPQTRTIFVPWNEVVIIDIVVMGSLDVDDRVFVRGQSCDSHDYDTMKPIVLATWKHGFQGDCPETSTILVESQVVQESVRIPGSGIHLMYHSSRVQGYLSTIQLQLTAETIPQSLKRVHLRITIEGVLFEKIFEADPDIKFTYAWNRLNVYRQRVYGVTTAIVKVGYEYNNCASIIWDVQSTTLSGHDMSISDIGGWNLDIHHRYNFHEGIIQKGDGSNIYLKHRPRVIITAMGNGYQRSLDCLSECNGIAAKQRLLAPVALQAAPDGTVFVGDFDLIRRIMVDGTVHNVVKLNATRVSYRYHMALSPVDNMLYISDPESHQIIRVRNIEDSSDPEHNWEPVVGSGERCLPGDEAHCGDEALARDAKLAYPKGVAVSSDNVLYFADGTNIRKVDRDGIITTVIGNHQQKSHWKPIPCEGTLKVEEVHLRWPTELTVNPLDNSLYIIDDHMILKLTEDNRIRIIAGRPLHCTAPAGGYEMDLATHATLISPQSMTFASNGDLYVAESDSQRINRVRLVTTDGKISHFAGAESKCNCLDQGCACFEEDYYLAATSKFNTISAICMTPDGVLHVSDQGNNRIRSIMASIPQPQSTESRPYEIYSPETQEIYVFNRFGQHVATKNIVTGETIYTFLYNVNMSNGKLSSVTDSAGNKIQILRDYSSQVKTIENSQAQKFNLKMSRVRMLQEFSTPEGYNLTFDYHGSTGLIKSRQDSSGRSSVYSYDEFGRLTMAVSPTGQVIALTFDLSQKGASVKVTRDDSLPQVVLIKGSSIYKRQGKTEEVTSVHPDGSVIRQFPWGQTITTETVPYNVLGDISPILSDSFPIPGKQRTEVVGDLVNRVEWRYVPRKEGRGKNKQVVQIDKKMRINGENILMVEYDRETKSEIVFSDDRNPILNVSYDRSNRPSKWSPSLGFAPVELEYDRFGRLIGWKWDDLTEVYEYDRSGRLFKIDYTDGTTLTHTFRDPIDNLPLKVTTAGGSDYLVEYDHSGAFQSLTTPRGHIHNFGISTSIGVYEYVYKAPSSRDTYKIQYNDLGQILAITYPQGSGRVNYVYNKYNKVEAIVAGLRSARFSYQENTGLLKVADVSQSSFEVKIEYKYHGGIVKEQREKYGDKTGLDNIHLKYQYDGNARVSNIEVEINGKHVQGLSIRKSQNQGILETVQDLTIYQNINSDNFNRTLIQDTPKIFQKIIEKDKVARVRRMAISLKGTEVFKLDIDYDSRGKMKHRKMMISKSAYADNVVYDADGHVSEVLGSGNWKYVYDENGNTIQIMEQGEKSSLIYDSGDRVIQVGELFRYTYDPRGFLVQRGNEKFQYDDKGLLLHAVKKDIYKVWFFYDHMDRLVSWKDDQGNVTQFLYANPETPHLITHIHFPFWGKQYLLLYDNSEALVGLTSSDGQRYYVATDQNNSPLAVFNGQGNVVKEIHRTPFGKVVRDTNPEFYLPLGFHGGVVDRKTGLVIIHGRSYDPTIGQWMVPNWKTLSATLKAPTDIFSYRFAKNDPITPRNVFADSKMTSLKDWLKLYGYDLSKIFGQDYITPITVEPTVTNNPHLVPEFGAVAGLDCIAKTVTTGFKTPGFRRGSRLKTERLLAGINEWDLMSKIAYKRAAFGPGLLISRVESGKTLISTVDNSVIQGVITSVLNGSLSIDFKSSHQNTFYFVKDNPHKLRDDMEELKRLGGLYNISVHDAENGIKELRLSNGDTSVAVRYGTDRDEEFGRLIKHAHRRAIEKAWEEEKMYISMGLDGRRAWTEEEKEQLLSKGQVHGYRPSDLYNVHKFPQLADDPSNVVFQRDSRRKRRKSNKRHHEHSLASSFVNSLSTSSSL</sequence>
<organism evidence="19 20">
    <name type="scientific">Allacma fusca</name>
    <dbReference type="NCBI Taxonomy" id="39272"/>
    <lineage>
        <taxon>Eukaryota</taxon>
        <taxon>Metazoa</taxon>
        <taxon>Ecdysozoa</taxon>
        <taxon>Arthropoda</taxon>
        <taxon>Hexapoda</taxon>
        <taxon>Collembola</taxon>
        <taxon>Symphypleona</taxon>
        <taxon>Sminthuridae</taxon>
        <taxon>Allacma</taxon>
    </lineage>
</organism>
<feature type="region of interest" description="Disordered" evidence="16">
    <location>
        <begin position="272"/>
        <end position="297"/>
    </location>
</feature>
<feature type="region of interest" description="Disordered" evidence="16">
    <location>
        <begin position="1143"/>
        <end position="1181"/>
    </location>
</feature>
<dbReference type="PROSITE" id="PS00022">
    <property type="entry name" value="EGF_1"/>
    <property type="match status" value="4"/>
</dbReference>
<dbReference type="PROSITE" id="PS01186">
    <property type="entry name" value="EGF_2"/>
    <property type="match status" value="3"/>
</dbReference>
<keyword evidence="6" id="KW-0771">Synaptosome</keyword>
<dbReference type="Pfam" id="PF25024">
    <property type="entry name" value="EGF_TEN"/>
    <property type="match status" value="1"/>
</dbReference>
<feature type="region of interest" description="Disordered" evidence="16">
    <location>
        <begin position="88"/>
        <end position="203"/>
    </location>
</feature>
<feature type="compositionally biased region" description="Polar residues" evidence="16">
    <location>
        <begin position="1351"/>
        <end position="1361"/>
    </location>
</feature>
<dbReference type="GO" id="GO:0040017">
    <property type="term" value="P:positive regulation of locomotion"/>
    <property type="evidence" value="ECO:0007669"/>
    <property type="project" value="UniProtKB-ARBA"/>
</dbReference>
<dbReference type="CDD" id="cd00053">
    <property type="entry name" value="EGF"/>
    <property type="match status" value="1"/>
</dbReference>
<dbReference type="InterPro" id="IPR028916">
    <property type="entry name" value="Tox-GHH_dom"/>
</dbReference>
<keyword evidence="10 17" id="KW-1133">Transmembrane helix</keyword>
<comment type="similarity">
    <text evidence="3">Belongs to the tenascin family. Teneurin subfamily.</text>
</comment>
<feature type="region of interest" description="Disordered" evidence="16">
    <location>
        <begin position="845"/>
        <end position="912"/>
    </location>
</feature>
<feature type="compositionally biased region" description="Polar residues" evidence="16">
    <location>
        <begin position="1302"/>
        <end position="1312"/>
    </location>
</feature>
<feature type="disulfide bond" evidence="15">
    <location>
        <begin position="1790"/>
        <end position="1799"/>
    </location>
</feature>
<dbReference type="GO" id="GO:0034110">
    <property type="term" value="P:regulation of homotypic cell-cell adhesion"/>
    <property type="evidence" value="ECO:0007669"/>
    <property type="project" value="UniProtKB-ARBA"/>
</dbReference>
<dbReference type="GO" id="GO:0048790">
    <property type="term" value="P:maintenance of presynaptic active zone structure"/>
    <property type="evidence" value="ECO:0007669"/>
    <property type="project" value="UniProtKB-ARBA"/>
</dbReference>
<keyword evidence="9" id="KW-0524">Neurogenesis</keyword>
<evidence type="ECO:0000256" key="7">
    <source>
        <dbReference type="ARBA" id="ARBA00022692"/>
    </source>
</evidence>
<feature type="region of interest" description="Disordered" evidence="16">
    <location>
        <begin position="496"/>
        <end position="563"/>
    </location>
</feature>
<evidence type="ECO:0000259" key="18">
    <source>
        <dbReference type="PROSITE" id="PS50026"/>
    </source>
</evidence>
<evidence type="ECO:0000256" key="3">
    <source>
        <dbReference type="ARBA" id="ARBA00009385"/>
    </source>
</evidence>
<dbReference type="GO" id="GO:0031594">
    <property type="term" value="C:neuromuscular junction"/>
    <property type="evidence" value="ECO:0007669"/>
    <property type="project" value="UniProtKB-ARBA"/>
</dbReference>
<dbReference type="GO" id="GO:0099559">
    <property type="term" value="P:maintenance of alignment of postsynaptic density and presynaptic active zone"/>
    <property type="evidence" value="ECO:0007669"/>
    <property type="project" value="UniProtKB-ARBA"/>
</dbReference>
<dbReference type="FunFam" id="2.10.25.10:FF:000013">
    <property type="entry name" value="Teneurin transmembrane protein 4"/>
    <property type="match status" value="1"/>
</dbReference>
<feature type="region of interest" description="Disordered" evidence="16">
    <location>
        <begin position="1288"/>
        <end position="1328"/>
    </location>
</feature>
<dbReference type="Pfam" id="PF15636">
    <property type="entry name" value="Tox-GHH"/>
    <property type="match status" value="1"/>
</dbReference>
<evidence type="ECO:0000256" key="2">
    <source>
        <dbReference type="ARBA" id="ARBA00004236"/>
    </source>
</evidence>
<evidence type="ECO:0000256" key="6">
    <source>
        <dbReference type="ARBA" id="ARBA00022599"/>
    </source>
</evidence>
<feature type="region of interest" description="Disordered" evidence="16">
    <location>
        <begin position="574"/>
        <end position="593"/>
    </location>
</feature>
<protein>
    <recommendedName>
        <fullName evidence="14">Tenascin-like protein</fullName>
    </recommendedName>
</protein>
<keyword evidence="8" id="KW-0677">Repeat</keyword>